<sequence length="72" mass="8220">MKFIKFITQKYNQEIQIRASAIVAFEEVTNDTTGIYLETSHYLIIKESYAAVANSITTALEPEHQDDKFGFS</sequence>
<dbReference type="EMBL" id="PTRA01000001">
    <property type="protein sequence ID" value="PQA59749.1"/>
    <property type="molecule type" value="Genomic_DNA"/>
</dbReference>
<accession>A0A2S7IQ11</accession>
<protein>
    <submittedName>
        <fullName evidence="1">Uncharacterized protein</fullName>
    </submittedName>
</protein>
<proteinExistence type="predicted"/>
<dbReference type="Proteomes" id="UP000239590">
    <property type="component" value="Unassembled WGS sequence"/>
</dbReference>
<dbReference type="RefSeq" id="WP_104711484.1">
    <property type="nucleotide sequence ID" value="NZ_PTRA01000001.1"/>
</dbReference>
<keyword evidence="2" id="KW-1185">Reference proteome</keyword>
<name>A0A2S7IQ11_9BACT</name>
<dbReference type="AlphaFoldDB" id="A0A2S7IQ11"/>
<reference evidence="2" key="1">
    <citation type="submission" date="2018-02" db="EMBL/GenBank/DDBJ databases">
        <title>Genome sequencing of Solimonas sp. HR-BB.</title>
        <authorList>
            <person name="Lee Y."/>
            <person name="Jeon C.O."/>
        </authorList>
    </citation>
    <scope>NUCLEOTIDE SEQUENCE [LARGE SCALE GENOMIC DNA]</scope>
    <source>
        <strain evidence="2">HR-U</strain>
    </source>
</reference>
<gene>
    <name evidence="1" type="ORF">C5O19_09005</name>
</gene>
<evidence type="ECO:0000313" key="2">
    <source>
        <dbReference type="Proteomes" id="UP000239590"/>
    </source>
</evidence>
<dbReference type="OrthoDB" id="9874017at2"/>
<organism evidence="1 2">
    <name type="scientific">Siphonobacter curvatus</name>
    <dbReference type="NCBI Taxonomy" id="2094562"/>
    <lineage>
        <taxon>Bacteria</taxon>
        <taxon>Pseudomonadati</taxon>
        <taxon>Bacteroidota</taxon>
        <taxon>Cytophagia</taxon>
        <taxon>Cytophagales</taxon>
        <taxon>Cytophagaceae</taxon>
        <taxon>Siphonobacter</taxon>
    </lineage>
</organism>
<evidence type="ECO:0000313" key="1">
    <source>
        <dbReference type="EMBL" id="PQA59749.1"/>
    </source>
</evidence>
<comment type="caution">
    <text evidence="1">The sequence shown here is derived from an EMBL/GenBank/DDBJ whole genome shotgun (WGS) entry which is preliminary data.</text>
</comment>